<proteinExistence type="inferred from homology"/>
<evidence type="ECO:0000256" key="1">
    <source>
        <dbReference type="ARBA" id="ARBA00006034"/>
    </source>
</evidence>
<dbReference type="InterPro" id="IPR030903">
    <property type="entry name" value="CDPS"/>
</dbReference>
<name>A0A1I5ZCZ8_9PSEU</name>
<dbReference type="Proteomes" id="UP000198727">
    <property type="component" value="Unassembled WGS sequence"/>
</dbReference>
<reference evidence="6" key="1">
    <citation type="submission" date="2016-10" db="EMBL/GenBank/DDBJ databases">
        <authorList>
            <person name="Varghese N."/>
            <person name="Submissions S."/>
        </authorList>
    </citation>
    <scope>NUCLEOTIDE SEQUENCE [LARGE SCALE GENOMIC DNA]</scope>
    <source>
        <strain evidence="6">CGMCC 4.5579</strain>
    </source>
</reference>
<evidence type="ECO:0000313" key="5">
    <source>
        <dbReference type="EMBL" id="SFQ54351.1"/>
    </source>
</evidence>
<gene>
    <name evidence="5" type="ORF">SAMN05421810_10958</name>
</gene>
<sequence length="239" mass="27260">MPFHVRPLSIHCRQPLTHRTHVCFGISPFNSYFTTERITDLARWGLDEFGAMHFFVPDVPAAYTLEALGYPPERAAHKARRQGQYLRNKIARALSQLGVHHPDRLILGWSELDANRRYRRLLGEAQRLFDREPDFQAACLTASRWVLDKRLAAGAAPTDDQLRAAVRYFLAELPLFADTRSIVGTPSSVFCYHQCIPFLHQFYRGELPWRPIAGQGFAVLTPTPSPEEPRRPLTDGLLV</sequence>
<dbReference type="Pfam" id="PF16715">
    <property type="entry name" value="CDPS"/>
    <property type="match status" value="1"/>
</dbReference>
<organism evidence="5 6">
    <name type="scientific">Amycolatopsis arida</name>
    <dbReference type="NCBI Taxonomy" id="587909"/>
    <lineage>
        <taxon>Bacteria</taxon>
        <taxon>Bacillati</taxon>
        <taxon>Actinomycetota</taxon>
        <taxon>Actinomycetes</taxon>
        <taxon>Pseudonocardiales</taxon>
        <taxon>Pseudonocardiaceae</taxon>
        <taxon>Amycolatopsis</taxon>
    </lineage>
</organism>
<dbReference type="EMBL" id="FOWW01000009">
    <property type="protein sequence ID" value="SFQ54351.1"/>
    <property type="molecule type" value="Genomic_DNA"/>
</dbReference>
<evidence type="ECO:0000256" key="4">
    <source>
        <dbReference type="SAM" id="MobiDB-lite"/>
    </source>
</evidence>
<dbReference type="Gene3D" id="3.40.50.11710">
    <property type="entry name" value="Cyclodipeptide synthase"/>
    <property type="match status" value="1"/>
</dbReference>
<keyword evidence="2" id="KW-0808">Transferase</keyword>
<dbReference type="RefSeq" id="WP_243859723.1">
    <property type="nucleotide sequence ID" value="NZ_FOWW01000009.1"/>
</dbReference>
<evidence type="ECO:0000256" key="3">
    <source>
        <dbReference type="ARBA" id="ARBA00030771"/>
    </source>
</evidence>
<feature type="region of interest" description="Disordered" evidence="4">
    <location>
        <begin position="220"/>
        <end position="239"/>
    </location>
</feature>
<dbReference type="InterPro" id="IPR038622">
    <property type="entry name" value="CDPS_sf"/>
</dbReference>
<dbReference type="AlphaFoldDB" id="A0A1I5ZCZ8"/>
<protein>
    <recommendedName>
        <fullName evidence="3">Cyclodipeptide synthase</fullName>
    </recommendedName>
</protein>
<accession>A0A1I5ZCZ8</accession>
<evidence type="ECO:0000313" key="6">
    <source>
        <dbReference type="Proteomes" id="UP000198727"/>
    </source>
</evidence>
<keyword evidence="6" id="KW-1185">Reference proteome</keyword>
<evidence type="ECO:0000256" key="2">
    <source>
        <dbReference type="ARBA" id="ARBA00022679"/>
    </source>
</evidence>
<dbReference type="NCBIfam" id="TIGR04539">
    <property type="entry name" value="tRNA_cyclodipep"/>
    <property type="match status" value="1"/>
</dbReference>
<comment type="similarity">
    <text evidence="1">Belongs to the CDPS family.</text>
</comment>
<dbReference type="GO" id="GO:0016755">
    <property type="term" value="F:aminoacyltransferase activity"/>
    <property type="evidence" value="ECO:0007669"/>
    <property type="project" value="InterPro"/>
</dbReference>